<dbReference type="VEuPathDB" id="VectorBase:LDEU000208"/>
<dbReference type="STRING" id="299467.A0A443SWD4"/>
<dbReference type="SUPFAM" id="SSF48726">
    <property type="entry name" value="Immunoglobulin"/>
    <property type="match status" value="1"/>
</dbReference>
<evidence type="ECO:0000313" key="3">
    <source>
        <dbReference type="Proteomes" id="UP000288716"/>
    </source>
</evidence>
<keyword evidence="2" id="KW-0675">Receptor</keyword>
<feature type="domain" description="Ig-like" evidence="1">
    <location>
        <begin position="71"/>
        <end position="123"/>
    </location>
</feature>
<dbReference type="InterPro" id="IPR007110">
    <property type="entry name" value="Ig-like_dom"/>
</dbReference>
<dbReference type="EMBL" id="NCKV01000050">
    <property type="protein sequence ID" value="RWS31831.1"/>
    <property type="molecule type" value="Genomic_DNA"/>
</dbReference>
<sequence length="123" mass="13892">MHSPDGNSTWSSFTLIATANDDQKWLVCRAENPKMKNVFLEDVYTLNIHCECVFIVERHKVSAIFDLLDKPKLSLALLDKHQFVVDGNLAVLQCNVASNPVSSAVTWTFNDKPLLENLEEGWT</sequence>
<dbReference type="PROSITE" id="PS50835">
    <property type="entry name" value="IG_LIKE"/>
    <property type="match status" value="1"/>
</dbReference>
<dbReference type="InterPro" id="IPR013783">
    <property type="entry name" value="Ig-like_fold"/>
</dbReference>
<name>A0A443SWD4_9ACAR</name>
<dbReference type="AlphaFoldDB" id="A0A443SWD4"/>
<accession>A0A443SWD4</accession>
<evidence type="ECO:0000313" key="2">
    <source>
        <dbReference type="EMBL" id="RWS31831.1"/>
    </source>
</evidence>
<reference evidence="2 3" key="1">
    <citation type="journal article" date="2018" name="Gigascience">
        <title>Genomes of trombidid mites reveal novel predicted allergens and laterally-transferred genes associated with secondary metabolism.</title>
        <authorList>
            <person name="Dong X."/>
            <person name="Chaisiri K."/>
            <person name="Xia D."/>
            <person name="Armstrong S.D."/>
            <person name="Fang Y."/>
            <person name="Donnelly M.J."/>
            <person name="Kadowaki T."/>
            <person name="McGarry J.W."/>
            <person name="Darby A.C."/>
            <person name="Makepeace B.L."/>
        </authorList>
    </citation>
    <scope>NUCLEOTIDE SEQUENCE [LARGE SCALE GENOMIC DNA]</scope>
    <source>
        <strain evidence="2">UoL-UT</strain>
    </source>
</reference>
<dbReference type="Gene3D" id="2.60.40.10">
    <property type="entry name" value="Immunoglobulins"/>
    <property type="match status" value="1"/>
</dbReference>
<dbReference type="OrthoDB" id="5843397at2759"/>
<dbReference type="InterPro" id="IPR036179">
    <property type="entry name" value="Ig-like_dom_sf"/>
</dbReference>
<gene>
    <name evidence="2" type="ORF">B4U80_05484</name>
</gene>
<dbReference type="PANTHER" id="PTHR23278:SF19">
    <property type="entry name" value="OBSCURIN"/>
    <property type="match status" value="1"/>
</dbReference>
<dbReference type="Proteomes" id="UP000288716">
    <property type="component" value="Unassembled WGS sequence"/>
</dbReference>
<proteinExistence type="predicted"/>
<keyword evidence="3" id="KW-1185">Reference proteome</keyword>
<comment type="caution">
    <text evidence="2">The sequence shown here is derived from an EMBL/GenBank/DDBJ whole genome shotgun (WGS) entry which is preliminary data.</text>
</comment>
<dbReference type="PANTHER" id="PTHR23278">
    <property type="entry name" value="SIDESTEP PROTEIN"/>
    <property type="match status" value="1"/>
</dbReference>
<organism evidence="2 3">
    <name type="scientific">Leptotrombidium deliense</name>
    <dbReference type="NCBI Taxonomy" id="299467"/>
    <lineage>
        <taxon>Eukaryota</taxon>
        <taxon>Metazoa</taxon>
        <taxon>Ecdysozoa</taxon>
        <taxon>Arthropoda</taxon>
        <taxon>Chelicerata</taxon>
        <taxon>Arachnida</taxon>
        <taxon>Acari</taxon>
        <taxon>Acariformes</taxon>
        <taxon>Trombidiformes</taxon>
        <taxon>Prostigmata</taxon>
        <taxon>Anystina</taxon>
        <taxon>Parasitengona</taxon>
        <taxon>Trombiculoidea</taxon>
        <taxon>Trombiculidae</taxon>
        <taxon>Leptotrombidium</taxon>
    </lineage>
</organism>
<evidence type="ECO:0000259" key="1">
    <source>
        <dbReference type="PROSITE" id="PS50835"/>
    </source>
</evidence>
<protein>
    <submittedName>
        <fullName evidence="2">B-cell receptor CD22-like protein</fullName>
    </submittedName>
</protein>